<name>A0A6G4VDB5_9ACTN</name>
<proteinExistence type="inferred from homology"/>
<dbReference type="PROSITE" id="PS51257">
    <property type="entry name" value="PROKAR_LIPOPROTEIN"/>
    <property type="match status" value="1"/>
</dbReference>
<dbReference type="PANTHER" id="PTHR30024">
    <property type="entry name" value="ALIPHATIC SULFONATES-BINDING PROTEIN-RELATED"/>
    <property type="match status" value="1"/>
</dbReference>
<comment type="similarity">
    <text evidence="2">Belongs to the bacterial solute-binding protein SsuA/TauA family.</text>
</comment>
<dbReference type="Gene3D" id="3.40.190.10">
    <property type="entry name" value="Periplasmic binding protein-like II"/>
    <property type="match status" value="2"/>
</dbReference>
<evidence type="ECO:0000256" key="3">
    <source>
        <dbReference type="ARBA" id="ARBA00022729"/>
    </source>
</evidence>
<organism evidence="5 6">
    <name type="scientific">Streptomyces scabichelini</name>
    <dbReference type="NCBI Taxonomy" id="2711217"/>
    <lineage>
        <taxon>Bacteria</taxon>
        <taxon>Bacillati</taxon>
        <taxon>Actinomycetota</taxon>
        <taxon>Actinomycetes</taxon>
        <taxon>Kitasatosporales</taxon>
        <taxon>Streptomycetaceae</taxon>
        <taxon>Streptomyces</taxon>
    </lineage>
</organism>
<dbReference type="EMBL" id="JAAKZY010000128">
    <property type="protein sequence ID" value="NGO12128.1"/>
    <property type="molecule type" value="Genomic_DNA"/>
</dbReference>
<dbReference type="GO" id="GO:0042918">
    <property type="term" value="P:alkanesulfonate transmembrane transport"/>
    <property type="evidence" value="ECO:0007669"/>
    <property type="project" value="TreeGrafter"/>
</dbReference>
<evidence type="ECO:0000256" key="2">
    <source>
        <dbReference type="ARBA" id="ARBA00010742"/>
    </source>
</evidence>
<keyword evidence="6" id="KW-1185">Reference proteome</keyword>
<keyword evidence="3 4" id="KW-0732">Signal</keyword>
<protein>
    <submittedName>
        <fullName evidence="5">ABC transporter substrate-binding protein</fullName>
    </submittedName>
</protein>
<evidence type="ECO:0000256" key="4">
    <source>
        <dbReference type="SAM" id="SignalP"/>
    </source>
</evidence>
<reference evidence="5 6" key="1">
    <citation type="submission" date="2020-02" db="EMBL/GenBank/DDBJ databases">
        <title>Whole-genome analyses of novel actinobacteria.</title>
        <authorList>
            <person name="Sahin N."/>
            <person name="Gencbay T."/>
        </authorList>
    </citation>
    <scope>NUCLEOTIDE SEQUENCE [LARGE SCALE GENOMIC DNA]</scope>
    <source>
        <strain evidence="5 6">HC44</strain>
    </source>
</reference>
<sequence length="332" mass="34990">METRANRKHPFAGVVALLALMSLTACSAATTDSAGGSGAGAATGPKVRIAVGIDPSFAPFFLADEQGLWAENGLDVELVQFGRGGEGVDALAGGQVQLAGNSDTTTIGMLRQNSGLRSLLVYEESGRYLKVVLGPEVADPSKIRKMAVVPGLSELAATRFLESKGIDTKSVDFVTADPPEIPALLEKGDVDAYVLWEPWPAKGTELGGKVLETTGDYGLAYAHWLIADNKWLTSNKTTAVKIAQTLQEAARLTESDPDGAASATQKAAKVPTAQTLKAIKEIDFDVRDITAQDLEGYASTAEFYADTGKVESPPDVARAALRGWFTEQTKGS</sequence>
<dbReference type="PANTHER" id="PTHR30024:SF47">
    <property type="entry name" value="TAURINE-BINDING PERIPLASMIC PROTEIN"/>
    <property type="match status" value="1"/>
</dbReference>
<evidence type="ECO:0000313" key="5">
    <source>
        <dbReference type="EMBL" id="NGO12128.1"/>
    </source>
</evidence>
<feature type="chain" id="PRO_5039100675" evidence="4">
    <location>
        <begin position="28"/>
        <end position="332"/>
    </location>
</feature>
<feature type="signal peptide" evidence="4">
    <location>
        <begin position="1"/>
        <end position="27"/>
    </location>
</feature>
<evidence type="ECO:0000256" key="1">
    <source>
        <dbReference type="ARBA" id="ARBA00004418"/>
    </source>
</evidence>
<dbReference type="GO" id="GO:0042597">
    <property type="term" value="C:periplasmic space"/>
    <property type="evidence" value="ECO:0007669"/>
    <property type="project" value="UniProtKB-SubCell"/>
</dbReference>
<comment type="subcellular location">
    <subcellularLocation>
        <location evidence="1">Periplasm</location>
    </subcellularLocation>
</comment>
<dbReference type="SUPFAM" id="SSF53850">
    <property type="entry name" value="Periplasmic binding protein-like II"/>
    <property type="match status" value="1"/>
</dbReference>
<dbReference type="Proteomes" id="UP000472335">
    <property type="component" value="Unassembled WGS sequence"/>
</dbReference>
<evidence type="ECO:0000313" key="6">
    <source>
        <dbReference type="Proteomes" id="UP000472335"/>
    </source>
</evidence>
<dbReference type="Pfam" id="PF13379">
    <property type="entry name" value="NMT1_2"/>
    <property type="match status" value="1"/>
</dbReference>
<comment type="caution">
    <text evidence="5">The sequence shown here is derived from an EMBL/GenBank/DDBJ whole genome shotgun (WGS) entry which is preliminary data.</text>
</comment>
<gene>
    <name evidence="5" type="ORF">G5C60_32125</name>
</gene>
<accession>A0A6G4VDB5</accession>
<dbReference type="AlphaFoldDB" id="A0A6G4VDB5"/>